<gene>
    <name evidence="5" type="ORF">C9I88_18740</name>
</gene>
<dbReference type="GO" id="GO:1902201">
    <property type="term" value="P:negative regulation of bacterial-type flagellum-dependent cell motility"/>
    <property type="evidence" value="ECO:0007669"/>
    <property type="project" value="TreeGrafter"/>
</dbReference>
<comment type="caution">
    <text evidence="5">The sequence shown here is derived from an EMBL/GenBank/DDBJ whole genome shotgun (WGS) entry which is preliminary data.</text>
</comment>
<dbReference type="GO" id="GO:0043709">
    <property type="term" value="P:cell adhesion involved in single-species biofilm formation"/>
    <property type="evidence" value="ECO:0007669"/>
    <property type="project" value="TreeGrafter"/>
</dbReference>
<dbReference type="PANTHER" id="PTHR45138">
    <property type="entry name" value="REGULATORY COMPONENTS OF SENSORY TRANSDUCTION SYSTEM"/>
    <property type="match status" value="1"/>
</dbReference>
<dbReference type="EC" id="2.7.7.65" evidence="1"/>
<dbReference type="NCBIfam" id="TIGR00254">
    <property type="entry name" value="GGDEF"/>
    <property type="match status" value="1"/>
</dbReference>
<dbReference type="InterPro" id="IPR050469">
    <property type="entry name" value="Diguanylate_Cyclase"/>
</dbReference>
<evidence type="ECO:0000256" key="1">
    <source>
        <dbReference type="ARBA" id="ARBA00012528"/>
    </source>
</evidence>
<evidence type="ECO:0000256" key="2">
    <source>
        <dbReference type="ARBA" id="ARBA00034247"/>
    </source>
</evidence>
<dbReference type="CDD" id="cd01949">
    <property type="entry name" value="GGDEF"/>
    <property type="match status" value="1"/>
</dbReference>
<dbReference type="SMART" id="SM00267">
    <property type="entry name" value="GGDEF"/>
    <property type="match status" value="1"/>
</dbReference>
<keyword evidence="3" id="KW-0472">Membrane</keyword>
<feature type="transmembrane region" description="Helical" evidence="3">
    <location>
        <begin position="12"/>
        <end position="33"/>
    </location>
</feature>
<dbReference type="InterPro" id="IPR000160">
    <property type="entry name" value="GGDEF_dom"/>
</dbReference>
<evidence type="ECO:0000313" key="6">
    <source>
        <dbReference type="Proteomes" id="UP000241954"/>
    </source>
</evidence>
<dbReference type="OrthoDB" id="5856305at2"/>
<organism evidence="5 6">
    <name type="scientific">Photobacterium iliopiscarium</name>
    <dbReference type="NCBI Taxonomy" id="56192"/>
    <lineage>
        <taxon>Bacteria</taxon>
        <taxon>Pseudomonadati</taxon>
        <taxon>Pseudomonadota</taxon>
        <taxon>Gammaproteobacteria</taxon>
        <taxon>Vibrionales</taxon>
        <taxon>Vibrionaceae</taxon>
        <taxon>Photobacterium</taxon>
    </lineage>
</organism>
<dbReference type="Gene3D" id="3.30.70.270">
    <property type="match status" value="1"/>
</dbReference>
<feature type="domain" description="GGDEF" evidence="4">
    <location>
        <begin position="308"/>
        <end position="433"/>
    </location>
</feature>
<evidence type="ECO:0000259" key="4">
    <source>
        <dbReference type="PROSITE" id="PS50887"/>
    </source>
</evidence>
<name>A0A2T3MAA6_9GAMM</name>
<dbReference type="PROSITE" id="PS50887">
    <property type="entry name" value="GGDEF"/>
    <property type="match status" value="1"/>
</dbReference>
<feature type="transmembrane region" description="Helical" evidence="3">
    <location>
        <begin position="250"/>
        <end position="275"/>
    </location>
</feature>
<protein>
    <recommendedName>
        <fullName evidence="1">diguanylate cyclase</fullName>
        <ecNumber evidence="1">2.7.7.65</ecNumber>
    </recommendedName>
</protein>
<accession>A0A2T3MAA6</accession>
<dbReference type="Pfam" id="PF00990">
    <property type="entry name" value="GGDEF"/>
    <property type="match status" value="1"/>
</dbReference>
<keyword evidence="3" id="KW-1133">Transmembrane helix</keyword>
<evidence type="ECO:0000313" key="5">
    <source>
        <dbReference type="EMBL" id="PSV89837.1"/>
    </source>
</evidence>
<evidence type="ECO:0000256" key="3">
    <source>
        <dbReference type="SAM" id="Phobius"/>
    </source>
</evidence>
<proteinExistence type="predicted"/>
<dbReference type="GO" id="GO:0005886">
    <property type="term" value="C:plasma membrane"/>
    <property type="evidence" value="ECO:0007669"/>
    <property type="project" value="TreeGrafter"/>
</dbReference>
<dbReference type="SUPFAM" id="SSF55073">
    <property type="entry name" value="Nucleotide cyclase"/>
    <property type="match status" value="1"/>
</dbReference>
<dbReference type="PANTHER" id="PTHR45138:SF9">
    <property type="entry name" value="DIGUANYLATE CYCLASE DGCM-RELATED"/>
    <property type="match status" value="1"/>
</dbReference>
<reference evidence="5 6" key="1">
    <citation type="submission" date="2018-01" db="EMBL/GenBank/DDBJ databases">
        <title>Whole genome sequencing of Histamine producing bacteria.</title>
        <authorList>
            <person name="Butler K."/>
        </authorList>
    </citation>
    <scope>NUCLEOTIDE SEQUENCE [LARGE SCALE GENOMIC DNA]</scope>
    <source>
        <strain evidence="5 6">NCIMB 13481</strain>
    </source>
</reference>
<dbReference type="EMBL" id="PYLW01000032">
    <property type="protein sequence ID" value="PSV89837.1"/>
    <property type="molecule type" value="Genomic_DNA"/>
</dbReference>
<sequence>MKITHKDTNKHFFIVLKTFTLLFFVLSSFYLIYNIYHLEKFNHGYMARIQAIYSYTRRFGSYYNNTQEIYTKENHYKTDNVSLIVNKSGNVKTLSEGIKKLRLQLNQLTRNNVWTIAVFENPANYAHFDPIRPEYLHEFDKYGENSVMHRIVKREDLIDTYQSFYGCNIKLTESYIEVGSKIKIRTLYYPIYNKKHLDALLAIDIKNDFIVESLNKYNKNHFSIINMNKKNNIYTLKELLPCSQLSPINLGINLFSVFKMMLFPAFLLSLISTYLKHYLIKKRYAMQRDQMTNFYRRDYYEKKLLKQRNFNLLIIDIDHFKKINDNYGHETGDDVIRHVAKRINNCIRSKDVPVRWGGEEFILSFDDMNHQQLQIKAKKICQSIASFPILNLTITVSIGGISTKNRHFNAVYKAADKALYYSKNNGRNQYTII</sequence>
<keyword evidence="3" id="KW-0812">Transmembrane</keyword>
<dbReference type="InterPro" id="IPR043128">
    <property type="entry name" value="Rev_trsase/Diguanyl_cyclase"/>
</dbReference>
<dbReference type="Proteomes" id="UP000241954">
    <property type="component" value="Unassembled WGS sequence"/>
</dbReference>
<dbReference type="AlphaFoldDB" id="A0A2T3MAA6"/>
<dbReference type="InterPro" id="IPR029787">
    <property type="entry name" value="Nucleotide_cyclase"/>
</dbReference>
<comment type="catalytic activity">
    <reaction evidence="2">
        <text>2 GTP = 3',3'-c-di-GMP + 2 diphosphate</text>
        <dbReference type="Rhea" id="RHEA:24898"/>
        <dbReference type="ChEBI" id="CHEBI:33019"/>
        <dbReference type="ChEBI" id="CHEBI:37565"/>
        <dbReference type="ChEBI" id="CHEBI:58805"/>
        <dbReference type="EC" id="2.7.7.65"/>
    </reaction>
</comment>
<dbReference type="GO" id="GO:0052621">
    <property type="term" value="F:diguanylate cyclase activity"/>
    <property type="evidence" value="ECO:0007669"/>
    <property type="project" value="UniProtKB-EC"/>
</dbReference>